<dbReference type="EMBL" id="BAABKC010000007">
    <property type="protein sequence ID" value="GAA5043667.1"/>
    <property type="molecule type" value="Genomic_DNA"/>
</dbReference>
<evidence type="ECO:0000313" key="2">
    <source>
        <dbReference type="EMBL" id="GAA5043667.1"/>
    </source>
</evidence>
<protein>
    <submittedName>
        <fullName evidence="2">Uncharacterized protein</fullName>
    </submittedName>
</protein>
<comment type="caution">
    <text evidence="2">The sequence shown here is derived from an EMBL/GenBank/DDBJ whole genome shotgun (WGS) entry which is preliminary data.</text>
</comment>
<feature type="chain" id="PRO_5045117607" evidence="1">
    <location>
        <begin position="29"/>
        <end position="167"/>
    </location>
</feature>
<name>A0ABP9JSZ5_9ACTN</name>
<feature type="signal peptide" evidence="1">
    <location>
        <begin position="1"/>
        <end position="28"/>
    </location>
</feature>
<evidence type="ECO:0000256" key="1">
    <source>
        <dbReference type="SAM" id="SignalP"/>
    </source>
</evidence>
<evidence type="ECO:0000313" key="3">
    <source>
        <dbReference type="Proteomes" id="UP001500124"/>
    </source>
</evidence>
<keyword evidence="1" id="KW-0732">Signal</keyword>
<reference evidence="3" key="1">
    <citation type="journal article" date="2019" name="Int. J. Syst. Evol. Microbiol.">
        <title>The Global Catalogue of Microorganisms (GCM) 10K type strain sequencing project: providing services to taxonomists for standard genome sequencing and annotation.</title>
        <authorList>
            <consortium name="The Broad Institute Genomics Platform"/>
            <consortium name="The Broad Institute Genome Sequencing Center for Infectious Disease"/>
            <person name="Wu L."/>
            <person name="Ma J."/>
        </authorList>
    </citation>
    <scope>NUCLEOTIDE SEQUENCE [LARGE SCALE GENOMIC DNA]</scope>
    <source>
        <strain evidence="3">JCM 18410</strain>
    </source>
</reference>
<sequence length="167" mass="17551">MKLRTTATVAISTAALGAGLAFGGPATAAPASAKAASDTAMTAPAGIKAPATAQTTHRARLWTQVGGGANGYADITHTYTAVGHGYYQGRMNGKLSHYYAPKNRQVVVMFRVDGTLGGYSKVTKNNNVSFNKTYSHSKRVSARICLHRSGVPIKLNSGVSYCSPWWG</sequence>
<dbReference type="Proteomes" id="UP001500124">
    <property type="component" value="Unassembled WGS sequence"/>
</dbReference>
<organism evidence="2 3">
    <name type="scientific">Streptomyces similanensis</name>
    <dbReference type="NCBI Taxonomy" id="1274988"/>
    <lineage>
        <taxon>Bacteria</taxon>
        <taxon>Bacillati</taxon>
        <taxon>Actinomycetota</taxon>
        <taxon>Actinomycetes</taxon>
        <taxon>Kitasatosporales</taxon>
        <taxon>Streptomycetaceae</taxon>
        <taxon>Streptomyces</taxon>
    </lineage>
</organism>
<dbReference type="RefSeq" id="WP_345666825.1">
    <property type="nucleotide sequence ID" value="NZ_BAABKC010000007.1"/>
</dbReference>
<keyword evidence="3" id="KW-1185">Reference proteome</keyword>
<gene>
    <name evidence="2" type="ORF">GCM10023336_05450</name>
</gene>
<proteinExistence type="predicted"/>
<accession>A0ABP9JSZ5</accession>